<protein>
    <submittedName>
        <fullName evidence="1">Uncharacterized protein</fullName>
    </submittedName>
</protein>
<dbReference type="STRING" id="31234.E3LSQ6"/>
<feature type="non-terminal residue" evidence="1">
    <location>
        <position position="1"/>
    </location>
</feature>
<dbReference type="SUPFAM" id="SSF56436">
    <property type="entry name" value="C-type lectin-like"/>
    <property type="match status" value="1"/>
</dbReference>
<organism evidence="1 2">
    <name type="scientific">Caenorhabditis remanei</name>
    <name type="common">Caenorhabditis vulgaris</name>
    <dbReference type="NCBI Taxonomy" id="31234"/>
    <lineage>
        <taxon>Eukaryota</taxon>
        <taxon>Metazoa</taxon>
        <taxon>Ecdysozoa</taxon>
        <taxon>Nematoda</taxon>
        <taxon>Chromadorea</taxon>
        <taxon>Rhabditida</taxon>
        <taxon>Rhabditina</taxon>
        <taxon>Rhabditomorpha</taxon>
        <taxon>Rhabditoidea</taxon>
        <taxon>Rhabditidae</taxon>
        <taxon>Peloderinae</taxon>
        <taxon>Caenorhabditis</taxon>
    </lineage>
</organism>
<evidence type="ECO:0000313" key="1">
    <source>
        <dbReference type="EMBL" id="OZF82865.1"/>
    </source>
</evidence>
<dbReference type="InterPro" id="IPR016186">
    <property type="entry name" value="C-type_lectin-like/link_sf"/>
</dbReference>
<dbReference type="PANTHER" id="PTHR23124:SF140">
    <property type="entry name" value="C-TYPE LECTIN DOMAIN-CONTAINING PROTEIN 158"/>
    <property type="match status" value="1"/>
</dbReference>
<dbReference type="KEGG" id="crq:GCK72_009894"/>
<dbReference type="EMBL" id="NMWX01000196">
    <property type="protein sequence ID" value="OZF82865.1"/>
    <property type="molecule type" value="Genomic_DNA"/>
</dbReference>
<accession>A0A260ZBX6</accession>
<dbReference type="Proteomes" id="UP000216624">
    <property type="component" value="Unassembled WGS sequence"/>
</dbReference>
<dbReference type="eggNOG" id="KOG4297">
    <property type="taxonomic scope" value="Eukaryota"/>
</dbReference>
<comment type="caution">
    <text evidence="1">The sequence shown here is derived from an EMBL/GenBank/DDBJ whole genome shotgun (WGS) entry which is preliminary data.</text>
</comment>
<dbReference type="InterPro" id="IPR016187">
    <property type="entry name" value="CTDL_fold"/>
</dbReference>
<dbReference type="PANTHER" id="PTHR23124">
    <property type="entry name" value="C-TYPE LECTIN DOMAIN-CONTAINING PROTEIN-RELATED-RELATED"/>
    <property type="match status" value="1"/>
</dbReference>
<dbReference type="HOGENOM" id="CLU_1125419_0_0_1"/>
<gene>
    <name evidence="1" type="ORF">FL82_10140</name>
</gene>
<dbReference type="Gene3D" id="3.10.100.10">
    <property type="entry name" value="Mannose-Binding Protein A, subunit A"/>
    <property type="match status" value="1"/>
</dbReference>
<keyword evidence="2" id="KW-1185">Reference proteome</keyword>
<dbReference type="OMA" id="CVKTIFP"/>
<evidence type="ECO:0000313" key="2">
    <source>
        <dbReference type="Proteomes" id="UP000216624"/>
    </source>
</evidence>
<sequence>MQKILLFAFIVAVVADACTLKCPDGFMTFKRTPTCKNSMTSLWCVKTIFPEQLINVTTAKSLCEKEGSVLTTFENDDERLQISSALLTGLASKKQYYGAMILDGHRLSQCQTQDRSILSASPCNSPTTAFTTDDKHTDNTFMFLNWAATEPSASFYEKGVESCVQLGIHPLGDRDKKINDILCDYEKSPLNPAAGYFWNFGVACGRLPDYQ</sequence>
<proteinExistence type="predicted"/>
<dbReference type="CTD" id="9825575"/>
<name>A0A260ZBX6_CAERE</name>
<dbReference type="OrthoDB" id="5830968at2759"/>
<reference evidence="1" key="1">
    <citation type="submission" date="2017-08" db="EMBL/GenBank/DDBJ databases">
        <authorList>
            <person name="de Groot N.N."/>
        </authorList>
    </citation>
    <scope>NUCLEOTIDE SEQUENCE [LARGE SCALE GENOMIC DNA]</scope>
    <source>
        <strain evidence="1">PX439</strain>
    </source>
</reference>